<dbReference type="InterPro" id="IPR050167">
    <property type="entry name" value="Ser_Thr_protein_kinase"/>
</dbReference>
<dbReference type="PANTHER" id="PTHR23257">
    <property type="entry name" value="SERINE-THREONINE PROTEIN KINASE"/>
    <property type="match status" value="1"/>
</dbReference>
<keyword evidence="2" id="KW-0808">Transferase</keyword>
<dbReference type="GO" id="GO:0007165">
    <property type="term" value="P:signal transduction"/>
    <property type="evidence" value="ECO:0007669"/>
    <property type="project" value="TreeGrafter"/>
</dbReference>
<dbReference type="Pfam" id="PF07714">
    <property type="entry name" value="PK_Tyr_Ser-Thr"/>
    <property type="match status" value="1"/>
</dbReference>
<sequence length="267" mass="30036">FYKEALTWQFLRHSNILPMRGVLKLQGRPHFAMVSEWMKNGNIRSFVVAHRNADRYKLLTDVARGLVYMHSRGFIHGDLKGVNILVDSKPNAYIADFGLLDDSTTASSSGRGGTPRWMSPELIDPELFGIVNGRRAEPSDCYALGMVMYEVLSGCVPFDPQLKDYHIRIKILRGERPERPQGAAGRWFTDEIWDLLELCWKHEPSDRPSARNIRKSLRVASKSWTPSSSPFTTSQQVAGLPGGNSFDLSVVSVAEVQIHPRISPQSL</sequence>
<dbReference type="GO" id="GO:0005524">
    <property type="term" value="F:ATP binding"/>
    <property type="evidence" value="ECO:0007669"/>
    <property type="project" value="InterPro"/>
</dbReference>
<dbReference type="AlphaFoldDB" id="A0A9P6HKZ3"/>
<dbReference type="InterPro" id="IPR001245">
    <property type="entry name" value="Ser-Thr/Tyr_kinase_cat_dom"/>
</dbReference>
<accession>A0A9P6HKZ3</accession>
<proteinExistence type="predicted"/>
<evidence type="ECO:0000259" key="1">
    <source>
        <dbReference type="PROSITE" id="PS50011"/>
    </source>
</evidence>
<dbReference type="SMART" id="SM00220">
    <property type="entry name" value="S_TKc"/>
    <property type="match status" value="1"/>
</dbReference>
<dbReference type="InterPro" id="IPR008271">
    <property type="entry name" value="Ser/Thr_kinase_AS"/>
</dbReference>
<gene>
    <name evidence="2" type="ORF">BJ322DRAFT_1001136</name>
</gene>
<protein>
    <submittedName>
        <fullName evidence="2">Kinase-like domain-containing protein</fullName>
    </submittedName>
</protein>
<dbReference type="OrthoDB" id="10252171at2759"/>
<dbReference type="GO" id="GO:0004672">
    <property type="term" value="F:protein kinase activity"/>
    <property type="evidence" value="ECO:0007669"/>
    <property type="project" value="InterPro"/>
</dbReference>
<name>A0A9P6HKZ3_9AGAM</name>
<dbReference type="SUPFAM" id="SSF56112">
    <property type="entry name" value="Protein kinase-like (PK-like)"/>
    <property type="match status" value="1"/>
</dbReference>
<dbReference type="Gene3D" id="1.10.510.10">
    <property type="entry name" value="Transferase(Phosphotransferase) domain 1"/>
    <property type="match status" value="1"/>
</dbReference>
<organism evidence="2 3">
    <name type="scientific">Thelephora terrestris</name>
    <dbReference type="NCBI Taxonomy" id="56493"/>
    <lineage>
        <taxon>Eukaryota</taxon>
        <taxon>Fungi</taxon>
        <taxon>Dikarya</taxon>
        <taxon>Basidiomycota</taxon>
        <taxon>Agaricomycotina</taxon>
        <taxon>Agaricomycetes</taxon>
        <taxon>Thelephorales</taxon>
        <taxon>Thelephoraceae</taxon>
        <taxon>Thelephora</taxon>
    </lineage>
</organism>
<reference evidence="2" key="1">
    <citation type="journal article" date="2020" name="Nat. Commun.">
        <title>Large-scale genome sequencing of mycorrhizal fungi provides insights into the early evolution of symbiotic traits.</title>
        <authorList>
            <person name="Miyauchi S."/>
            <person name="Kiss E."/>
            <person name="Kuo A."/>
            <person name="Drula E."/>
            <person name="Kohler A."/>
            <person name="Sanchez-Garcia M."/>
            <person name="Morin E."/>
            <person name="Andreopoulos B."/>
            <person name="Barry K.W."/>
            <person name="Bonito G."/>
            <person name="Buee M."/>
            <person name="Carver A."/>
            <person name="Chen C."/>
            <person name="Cichocki N."/>
            <person name="Clum A."/>
            <person name="Culley D."/>
            <person name="Crous P.W."/>
            <person name="Fauchery L."/>
            <person name="Girlanda M."/>
            <person name="Hayes R.D."/>
            <person name="Keri Z."/>
            <person name="LaButti K."/>
            <person name="Lipzen A."/>
            <person name="Lombard V."/>
            <person name="Magnuson J."/>
            <person name="Maillard F."/>
            <person name="Murat C."/>
            <person name="Nolan M."/>
            <person name="Ohm R.A."/>
            <person name="Pangilinan J."/>
            <person name="Pereira M.F."/>
            <person name="Perotto S."/>
            <person name="Peter M."/>
            <person name="Pfister S."/>
            <person name="Riley R."/>
            <person name="Sitrit Y."/>
            <person name="Stielow J.B."/>
            <person name="Szollosi G."/>
            <person name="Zifcakova L."/>
            <person name="Stursova M."/>
            <person name="Spatafora J.W."/>
            <person name="Tedersoo L."/>
            <person name="Vaario L.M."/>
            <person name="Yamada A."/>
            <person name="Yan M."/>
            <person name="Wang P."/>
            <person name="Xu J."/>
            <person name="Bruns T."/>
            <person name="Baldrian P."/>
            <person name="Vilgalys R."/>
            <person name="Dunand C."/>
            <person name="Henrissat B."/>
            <person name="Grigoriev I.V."/>
            <person name="Hibbett D."/>
            <person name="Nagy L.G."/>
            <person name="Martin F.M."/>
        </authorList>
    </citation>
    <scope>NUCLEOTIDE SEQUENCE</scope>
    <source>
        <strain evidence="2">UH-Tt-Lm1</strain>
    </source>
</reference>
<keyword evidence="3" id="KW-1185">Reference proteome</keyword>
<dbReference type="EMBL" id="WIUZ02000003">
    <property type="protein sequence ID" value="KAF9789394.1"/>
    <property type="molecule type" value="Genomic_DNA"/>
</dbReference>
<dbReference type="InterPro" id="IPR000719">
    <property type="entry name" value="Prot_kinase_dom"/>
</dbReference>
<dbReference type="InterPro" id="IPR011009">
    <property type="entry name" value="Kinase-like_dom_sf"/>
</dbReference>
<dbReference type="PRINTS" id="PR00109">
    <property type="entry name" value="TYRKINASE"/>
</dbReference>
<evidence type="ECO:0000313" key="2">
    <source>
        <dbReference type="EMBL" id="KAF9789394.1"/>
    </source>
</evidence>
<dbReference type="GO" id="GO:0005737">
    <property type="term" value="C:cytoplasm"/>
    <property type="evidence" value="ECO:0007669"/>
    <property type="project" value="TreeGrafter"/>
</dbReference>
<feature type="domain" description="Protein kinase" evidence="1">
    <location>
        <begin position="1"/>
        <end position="232"/>
    </location>
</feature>
<dbReference type="PROSITE" id="PS00108">
    <property type="entry name" value="PROTEIN_KINASE_ST"/>
    <property type="match status" value="1"/>
</dbReference>
<dbReference type="PROSITE" id="PS50011">
    <property type="entry name" value="PROTEIN_KINASE_DOM"/>
    <property type="match status" value="1"/>
</dbReference>
<dbReference type="Proteomes" id="UP000736335">
    <property type="component" value="Unassembled WGS sequence"/>
</dbReference>
<evidence type="ECO:0000313" key="3">
    <source>
        <dbReference type="Proteomes" id="UP000736335"/>
    </source>
</evidence>
<reference evidence="2" key="2">
    <citation type="submission" date="2020-11" db="EMBL/GenBank/DDBJ databases">
        <authorList>
            <consortium name="DOE Joint Genome Institute"/>
            <person name="Kuo A."/>
            <person name="Miyauchi S."/>
            <person name="Kiss E."/>
            <person name="Drula E."/>
            <person name="Kohler A."/>
            <person name="Sanchez-Garcia M."/>
            <person name="Andreopoulos B."/>
            <person name="Barry K.W."/>
            <person name="Bonito G."/>
            <person name="Buee M."/>
            <person name="Carver A."/>
            <person name="Chen C."/>
            <person name="Cichocki N."/>
            <person name="Clum A."/>
            <person name="Culley D."/>
            <person name="Crous P.W."/>
            <person name="Fauchery L."/>
            <person name="Girlanda M."/>
            <person name="Hayes R."/>
            <person name="Keri Z."/>
            <person name="Labutti K."/>
            <person name="Lipzen A."/>
            <person name="Lombard V."/>
            <person name="Magnuson J."/>
            <person name="Maillard F."/>
            <person name="Morin E."/>
            <person name="Murat C."/>
            <person name="Nolan M."/>
            <person name="Ohm R."/>
            <person name="Pangilinan J."/>
            <person name="Pereira M."/>
            <person name="Perotto S."/>
            <person name="Peter M."/>
            <person name="Riley R."/>
            <person name="Sitrit Y."/>
            <person name="Stielow B."/>
            <person name="Szollosi G."/>
            <person name="Zifcakova L."/>
            <person name="Stursova M."/>
            <person name="Spatafora J.W."/>
            <person name="Tedersoo L."/>
            <person name="Vaario L.-M."/>
            <person name="Yamada A."/>
            <person name="Yan M."/>
            <person name="Wang P."/>
            <person name="Xu J."/>
            <person name="Bruns T."/>
            <person name="Baldrian P."/>
            <person name="Vilgalys R."/>
            <person name="Henrissat B."/>
            <person name="Grigoriev I.V."/>
            <person name="Hibbett D."/>
            <person name="Nagy L.G."/>
            <person name="Martin F.M."/>
        </authorList>
    </citation>
    <scope>NUCLEOTIDE SEQUENCE</scope>
    <source>
        <strain evidence="2">UH-Tt-Lm1</strain>
    </source>
</reference>
<feature type="non-terminal residue" evidence="2">
    <location>
        <position position="1"/>
    </location>
</feature>
<comment type="caution">
    <text evidence="2">The sequence shown here is derived from an EMBL/GenBank/DDBJ whole genome shotgun (WGS) entry which is preliminary data.</text>
</comment>
<dbReference type="PIRSF" id="PIRSF000654">
    <property type="entry name" value="Integrin-linked_kinase"/>
    <property type="match status" value="1"/>
</dbReference>
<keyword evidence="2" id="KW-0418">Kinase</keyword>